<keyword evidence="9" id="KW-1185">Reference proteome</keyword>
<dbReference type="SMART" id="SM00448">
    <property type="entry name" value="REC"/>
    <property type="match status" value="1"/>
</dbReference>
<keyword evidence="2" id="KW-0902">Two-component regulatory system</keyword>
<keyword evidence="5" id="KW-0804">Transcription</keyword>
<dbReference type="InterPro" id="IPR050595">
    <property type="entry name" value="Bact_response_regulator"/>
</dbReference>
<dbReference type="CDD" id="cd17552">
    <property type="entry name" value="REC_RR468-like"/>
    <property type="match status" value="1"/>
</dbReference>
<evidence type="ECO:0000313" key="9">
    <source>
        <dbReference type="Proteomes" id="UP000621799"/>
    </source>
</evidence>
<dbReference type="PROSITE" id="PS50110">
    <property type="entry name" value="RESPONSE_REGULATORY"/>
    <property type="match status" value="1"/>
</dbReference>
<keyword evidence="3" id="KW-0805">Transcription regulation</keyword>
<keyword evidence="1 6" id="KW-0597">Phosphoprotein</keyword>
<evidence type="ECO:0000259" key="7">
    <source>
        <dbReference type="PROSITE" id="PS50110"/>
    </source>
</evidence>
<dbReference type="AlphaFoldDB" id="A0A928VV27"/>
<reference evidence="8" key="1">
    <citation type="submission" date="2020-10" db="EMBL/GenBank/DDBJ databases">
        <authorList>
            <person name="Castelo-Branco R."/>
            <person name="Eusebio N."/>
            <person name="Adriana R."/>
            <person name="Vieira A."/>
            <person name="Brugerolle De Fraissinette N."/>
            <person name="Rezende De Castro R."/>
            <person name="Schneider M.P."/>
            <person name="Vasconcelos V."/>
            <person name="Leao P.N."/>
        </authorList>
    </citation>
    <scope>NUCLEOTIDE SEQUENCE</scope>
    <source>
        <strain evidence="8">LEGE 11467</strain>
    </source>
</reference>
<accession>A0A928VV27</accession>
<gene>
    <name evidence="8" type="ORF">IQ235_03350</name>
</gene>
<keyword evidence="4" id="KW-0238">DNA-binding</keyword>
<evidence type="ECO:0000256" key="6">
    <source>
        <dbReference type="PROSITE-ProRule" id="PRU00169"/>
    </source>
</evidence>
<evidence type="ECO:0000313" key="8">
    <source>
        <dbReference type="EMBL" id="MBE9039828.1"/>
    </source>
</evidence>
<dbReference type="RefSeq" id="WP_264320089.1">
    <property type="nucleotide sequence ID" value="NZ_JADEXN010000035.1"/>
</dbReference>
<dbReference type="PANTHER" id="PTHR44591:SF22">
    <property type="entry name" value="CHEY SUBFAMILY"/>
    <property type="match status" value="1"/>
</dbReference>
<evidence type="ECO:0000256" key="1">
    <source>
        <dbReference type="ARBA" id="ARBA00022553"/>
    </source>
</evidence>
<dbReference type="FunFam" id="3.40.50.2300:FF:000001">
    <property type="entry name" value="DNA-binding response regulator PhoB"/>
    <property type="match status" value="1"/>
</dbReference>
<dbReference type="InterPro" id="IPR001789">
    <property type="entry name" value="Sig_transdc_resp-reg_receiver"/>
</dbReference>
<evidence type="ECO:0000256" key="4">
    <source>
        <dbReference type="ARBA" id="ARBA00023125"/>
    </source>
</evidence>
<evidence type="ECO:0000256" key="2">
    <source>
        <dbReference type="ARBA" id="ARBA00023012"/>
    </source>
</evidence>
<organism evidence="8 9">
    <name type="scientific">Zarconia navalis LEGE 11467</name>
    <dbReference type="NCBI Taxonomy" id="1828826"/>
    <lineage>
        <taxon>Bacteria</taxon>
        <taxon>Bacillati</taxon>
        <taxon>Cyanobacteriota</taxon>
        <taxon>Cyanophyceae</taxon>
        <taxon>Oscillatoriophycideae</taxon>
        <taxon>Oscillatoriales</taxon>
        <taxon>Oscillatoriales incertae sedis</taxon>
        <taxon>Zarconia</taxon>
        <taxon>Zarconia navalis</taxon>
    </lineage>
</organism>
<dbReference type="GO" id="GO:0003677">
    <property type="term" value="F:DNA binding"/>
    <property type="evidence" value="ECO:0007669"/>
    <property type="project" value="UniProtKB-KW"/>
</dbReference>
<name>A0A928VV27_9CYAN</name>
<dbReference type="Proteomes" id="UP000621799">
    <property type="component" value="Unassembled WGS sequence"/>
</dbReference>
<dbReference type="GO" id="GO:0000160">
    <property type="term" value="P:phosphorelay signal transduction system"/>
    <property type="evidence" value="ECO:0007669"/>
    <property type="project" value="UniProtKB-KW"/>
</dbReference>
<sequence>MSKQILIVDDDDAVREIVQYCLEAAAGWEVLMAASGREGLAVARSQQPDAILLDVMMPDMDGLETLRQLQGDKTTQDIPTILLTAKARIGDRQQLQSLGVAGTISKPFEAVSLVEQVRSLLHWDE</sequence>
<evidence type="ECO:0000256" key="3">
    <source>
        <dbReference type="ARBA" id="ARBA00023015"/>
    </source>
</evidence>
<dbReference type="PANTHER" id="PTHR44591">
    <property type="entry name" value="STRESS RESPONSE REGULATOR PROTEIN 1"/>
    <property type="match status" value="1"/>
</dbReference>
<protein>
    <submittedName>
        <fullName evidence="8">Response regulator</fullName>
    </submittedName>
</protein>
<feature type="modified residue" description="4-aspartylphosphate" evidence="6">
    <location>
        <position position="54"/>
    </location>
</feature>
<dbReference type="SUPFAM" id="SSF52172">
    <property type="entry name" value="CheY-like"/>
    <property type="match status" value="1"/>
</dbReference>
<dbReference type="InterPro" id="IPR011006">
    <property type="entry name" value="CheY-like_superfamily"/>
</dbReference>
<feature type="domain" description="Response regulatory" evidence="7">
    <location>
        <begin position="4"/>
        <end position="121"/>
    </location>
</feature>
<evidence type="ECO:0000256" key="5">
    <source>
        <dbReference type="ARBA" id="ARBA00023163"/>
    </source>
</evidence>
<dbReference type="Pfam" id="PF00072">
    <property type="entry name" value="Response_reg"/>
    <property type="match status" value="1"/>
</dbReference>
<dbReference type="Gene3D" id="3.40.50.2300">
    <property type="match status" value="1"/>
</dbReference>
<proteinExistence type="predicted"/>
<dbReference type="EMBL" id="JADEXN010000035">
    <property type="protein sequence ID" value="MBE9039828.1"/>
    <property type="molecule type" value="Genomic_DNA"/>
</dbReference>
<comment type="caution">
    <text evidence="8">The sequence shown here is derived from an EMBL/GenBank/DDBJ whole genome shotgun (WGS) entry which is preliminary data.</text>
</comment>